<dbReference type="OrthoDB" id="42023at2759"/>
<keyword evidence="6" id="KW-1185">Reference proteome</keyword>
<evidence type="ECO:0000256" key="4">
    <source>
        <dbReference type="SAM" id="SignalP"/>
    </source>
</evidence>
<evidence type="ECO:0008006" key="7">
    <source>
        <dbReference type="Google" id="ProtNLM"/>
    </source>
</evidence>
<feature type="transmembrane region" description="Helical" evidence="3">
    <location>
        <begin position="618"/>
        <end position="640"/>
    </location>
</feature>
<comment type="similarity">
    <text evidence="1">Belongs to the multi antimicrobial extrusion (MATE) (TC 2.A.66.1) family.</text>
</comment>
<comment type="caution">
    <text evidence="5">The sequence shown here is derived from an EMBL/GenBank/DDBJ whole genome shotgun (WGS) entry which is preliminary data.</text>
</comment>
<feature type="transmembrane region" description="Helical" evidence="3">
    <location>
        <begin position="678"/>
        <end position="698"/>
    </location>
</feature>
<dbReference type="EMBL" id="AGNL01004424">
    <property type="protein sequence ID" value="EJK73536.1"/>
    <property type="molecule type" value="Genomic_DNA"/>
</dbReference>
<dbReference type="PANTHER" id="PTHR11206">
    <property type="entry name" value="MULTIDRUG RESISTANCE PROTEIN"/>
    <property type="match status" value="1"/>
</dbReference>
<organism evidence="5 6">
    <name type="scientific">Thalassiosira oceanica</name>
    <name type="common">Marine diatom</name>
    <dbReference type="NCBI Taxonomy" id="159749"/>
    <lineage>
        <taxon>Eukaryota</taxon>
        <taxon>Sar</taxon>
        <taxon>Stramenopiles</taxon>
        <taxon>Ochrophyta</taxon>
        <taxon>Bacillariophyta</taxon>
        <taxon>Coscinodiscophyceae</taxon>
        <taxon>Thalassiosirophycidae</taxon>
        <taxon>Thalassiosirales</taxon>
        <taxon>Thalassiosiraceae</taxon>
        <taxon>Thalassiosira</taxon>
    </lineage>
</organism>
<feature type="transmembrane region" description="Helical" evidence="3">
    <location>
        <begin position="69"/>
        <end position="89"/>
    </location>
</feature>
<dbReference type="Proteomes" id="UP000266841">
    <property type="component" value="Unassembled WGS sequence"/>
</dbReference>
<name>K0TIA4_THAOC</name>
<feature type="signal peptide" evidence="4">
    <location>
        <begin position="1"/>
        <end position="24"/>
    </location>
</feature>
<feature type="transmembrane region" description="Helical" evidence="3">
    <location>
        <begin position="424"/>
        <end position="444"/>
    </location>
</feature>
<evidence type="ECO:0000256" key="2">
    <source>
        <dbReference type="SAM" id="MobiDB-lite"/>
    </source>
</evidence>
<keyword evidence="3" id="KW-0472">Membrane</keyword>
<feature type="transmembrane region" description="Helical" evidence="3">
    <location>
        <begin position="647"/>
        <end position="666"/>
    </location>
</feature>
<dbReference type="Pfam" id="PF01554">
    <property type="entry name" value="MatE"/>
    <property type="match status" value="2"/>
</dbReference>
<evidence type="ECO:0000256" key="3">
    <source>
        <dbReference type="SAM" id="Phobius"/>
    </source>
</evidence>
<evidence type="ECO:0000313" key="5">
    <source>
        <dbReference type="EMBL" id="EJK73536.1"/>
    </source>
</evidence>
<dbReference type="AlphaFoldDB" id="K0TIA4"/>
<evidence type="ECO:0000256" key="1">
    <source>
        <dbReference type="ARBA" id="ARBA00010199"/>
    </source>
</evidence>
<dbReference type="GO" id="GO:0016020">
    <property type="term" value="C:membrane"/>
    <property type="evidence" value="ECO:0007669"/>
    <property type="project" value="InterPro"/>
</dbReference>
<feature type="transmembrane region" description="Helical" evidence="3">
    <location>
        <begin position="396"/>
        <end position="417"/>
    </location>
</feature>
<feature type="compositionally biased region" description="Low complexity" evidence="2">
    <location>
        <begin position="723"/>
        <end position="738"/>
    </location>
</feature>
<dbReference type="InterPro" id="IPR002528">
    <property type="entry name" value="MATE_fam"/>
</dbReference>
<keyword evidence="3" id="KW-0812">Transmembrane</keyword>
<feature type="chain" id="PRO_5003838008" description="Multidrug and toxin extrusion protein" evidence="4">
    <location>
        <begin position="25"/>
        <end position="973"/>
    </location>
</feature>
<dbReference type="eggNOG" id="KOG1347">
    <property type="taxonomic scope" value="Eukaryota"/>
</dbReference>
<gene>
    <name evidence="5" type="ORF">THAOC_04834</name>
</gene>
<dbReference type="GO" id="GO:0042910">
    <property type="term" value="F:xenobiotic transmembrane transporter activity"/>
    <property type="evidence" value="ECO:0007669"/>
    <property type="project" value="InterPro"/>
</dbReference>
<dbReference type="GO" id="GO:0015297">
    <property type="term" value="F:antiporter activity"/>
    <property type="evidence" value="ECO:0007669"/>
    <property type="project" value="InterPro"/>
</dbReference>
<reference evidence="5 6" key="1">
    <citation type="journal article" date="2012" name="Genome Biol.">
        <title>Genome and low-iron response of an oceanic diatom adapted to chronic iron limitation.</title>
        <authorList>
            <person name="Lommer M."/>
            <person name="Specht M."/>
            <person name="Roy A.S."/>
            <person name="Kraemer L."/>
            <person name="Andreson R."/>
            <person name="Gutowska M.A."/>
            <person name="Wolf J."/>
            <person name="Bergner S.V."/>
            <person name="Schilhabel M.B."/>
            <person name="Klostermeier U.C."/>
            <person name="Beiko R.G."/>
            <person name="Rosenstiel P."/>
            <person name="Hippler M."/>
            <person name="Laroche J."/>
        </authorList>
    </citation>
    <scope>NUCLEOTIDE SEQUENCE [LARGE SCALE GENOMIC DNA]</scope>
    <source>
        <strain evidence="5 6">CCMP1005</strain>
    </source>
</reference>
<keyword evidence="3" id="KW-1133">Transmembrane helix</keyword>
<feature type="transmembrane region" description="Helical" evidence="3">
    <location>
        <begin position="358"/>
        <end position="376"/>
    </location>
</feature>
<keyword evidence="4" id="KW-0732">Signal</keyword>
<evidence type="ECO:0000313" key="6">
    <source>
        <dbReference type="Proteomes" id="UP000266841"/>
    </source>
</evidence>
<protein>
    <recommendedName>
        <fullName evidence="7">Multidrug and toxin extrusion protein</fullName>
    </recommendedName>
</protein>
<feature type="transmembrane region" description="Helical" evidence="3">
    <location>
        <begin position="450"/>
        <end position="477"/>
    </location>
</feature>
<accession>K0TIA4</accession>
<feature type="region of interest" description="Disordered" evidence="2">
    <location>
        <begin position="718"/>
        <end position="741"/>
    </location>
</feature>
<sequence>MEASLGRLAPSTLVLLFGVASILAEDANDDASNADDKQDAQVNDDANAWGDDDQVFANYVPTTTDPGTLLFHIALCVCLGSSVLMTQLVRLGRYIRRHRLSGSDIGEDGVWRKGGLRCEAILYRLLEKGRSGAMKLRRGGKNKNMRAAKTERGIEREFDGHVYVYENACGAFECFENEELSERAVEVVMNHSFEGYEEPTTSAYDPPEELKVIPGRCEYERSMSDTKQDLVDAINESRARDVCLEKKVPTCSAKWLRKKAMFTWTILRLDEETRRIWRLVLPFTASALIENVTELINLALVSRALGTNAILAWIMVDTVMGTTATFTGGCIETITSLGSMAYGAGNYVLAGQYFKTSCLIYVLCELPVSIALGWYIGPVLEALGLGESVANLAIPFVWFQVWMNIVGGLQDGVLGLLEVAEHELFASFMYCLECIADVGLMWYFTNREDVSLVMLGWVCSGSTAFFTVISILLPALFGWLGPFQLYSCDLGGATVLSRLVKTSLPLSIGGVLAYAEWEVLIFLAAMLGPAEAATWGLMGYVWGVFESVNEAVGCAGEVRCSYRLGRGEPTLAKLSSYKSMSIALSTSLLISTLTYWRSKDLTEWITYDPTIQGMLQDLIPLVTLGNITMNVGMVCWALIGGQGRYRLATIISSACSLLITLPIGLFLTLEMRFNLKGLTFAVVVGYSATAMCLTYVLLMSNWEKLSLKIQRKSKVKDVEHSDSMSTEGSSESENEVTSRGTSPAYEMSLIQANESLGCEQSLQIDYFAADEGSASIHTIALPLASPANQERPREIDDMQGAQLGITKNDQVIEHLNSRDATLEDSQPGLQNWRQMRERSRATLLLWSHAPRLLPRLWHTAGDNVQRIDGNRVNPSSIFSESYYIMGGGTPHGNGHPAIPSIRPDGLPPGLFFLSGRLALCRMYKTRLAEAPFGPVGDDNGPGSEPPPHDRVRYAYLARPSIGAAVSLRQTSES</sequence>
<feature type="region of interest" description="Disordered" evidence="2">
    <location>
        <begin position="931"/>
        <end position="950"/>
    </location>
</feature>
<proteinExistence type="inferred from homology"/>